<evidence type="ECO:0000256" key="1">
    <source>
        <dbReference type="ARBA" id="ARBA00001917"/>
    </source>
</evidence>
<accession>A0A9P9K2V2</accession>
<dbReference type="PANTHER" id="PTHR43303">
    <property type="entry name" value="NADPH DEHYDROGENASE C23G7.10C-RELATED"/>
    <property type="match status" value="1"/>
</dbReference>
<evidence type="ECO:0000313" key="8">
    <source>
        <dbReference type="Proteomes" id="UP000736672"/>
    </source>
</evidence>
<dbReference type="InterPro" id="IPR001155">
    <property type="entry name" value="OxRdtase_FMN_N"/>
</dbReference>
<dbReference type="InterPro" id="IPR044152">
    <property type="entry name" value="YqjM-like"/>
</dbReference>
<name>A0A9P9K2V2_FUSSL</name>
<dbReference type="OrthoDB" id="72788at2759"/>
<feature type="domain" description="NADH:flavin oxidoreductase/NADH oxidase N-terminal" evidence="6">
    <location>
        <begin position="29"/>
        <end position="114"/>
    </location>
</feature>
<reference evidence="7" key="1">
    <citation type="journal article" date="2021" name="Nat. Commun.">
        <title>Genetic determinants of endophytism in the Arabidopsis root mycobiome.</title>
        <authorList>
            <person name="Mesny F."/>
            <person name="Miyauchi S."/>
            <person name="Thiergart T."/>
            <person name="Pickel B."/>
            <person name="Atanasova L."/>
            <person name="Karlsson M."/>
            <person name="Huettel B."/>
            <person name="Barry K.W."/>
            <person name="Haridas S."/>
            <person name="Chen C."/>
            <person name="Bauer D."/>
            <person name="Andreopoulos W."/>
            <person name="Pangilinan J."/>
            <person name="LaButti K."/>
            <person name="Riley R."/>
            <person name="Lipzen A."/>
            <person name="Clum A."/>
            <person name="Drula E."/>
            <person name="Henrissat B."/>
            <person name="Kohler A."/>
            <person name="Grigoriev I.V."/>
            <person name="Martin F.M."/>
            <person name="Hacquard S."/>
        </authorList>
    </citation>
    <scope>NUCLEOTIDE SEQUENCE</scope>
    <source>
        <strain evidence="7">FSSC 5 MPI-SDFR-AT-0091</strain>
    </source>
</reference>
<evidence type="ECO:0000259" key="6">
    <source>
        <dbReference type="Pfam" id="PF00724"/>
    </source>
</evidence>
<keyword evidence="3" id="KW-0288">FMN</keyword>
<dbReference type="GO" id="GO:0003959">
    <property type="term" value="F:NADPH dehydrogenase activity"/>
    <property type="evidence" value="ECO:0007669"/>
    <property type="project" value="InterPro"/>
</dbReference>
<evidence type="ECO:0000313" key="7">
    <source>
        <dbReference type="EMBL" id="KAH7247092.1"/>
    </source>
</evidence>
<dbReference type="EMBL" id="JAGTJS010000016">
    <property type="protein sequence ID" value="KAH7247092.1"/>
    <property type="molecule type" value="Genomic_DNA"/>
</dbReference>
<organism evidence="7 8">
    <name type="scientific">Fusarium solani</name>
    <name type="common">Filamentous fungus</name>
    <dbReference type="NCBI Taxonomy" id="169388"/>
    <lineage>
        <taxon>Eukaryota</taxon>
        <taxon>Fungi</taxon>
        <taxon>Dikarya</taxon>
        <taxon>Ascomycota</taxon>
        <taxon>Pezizomycotina</taxon>
        <taxon>Sordariomycetes</taxon>
        <taxon>Hypocreomycetidae</taxon>
        <taxon>Hypocreales</taxon>
        <taxon>Nectriaceae</taxon>
        <taxon>Fusarium</taxon>
        <taxon>Fusarium solani species complex</taxon>
    </lineage>
</organism>
<evidence type="ECO:0000256" key="2">
    <source>
        <dbReference type="ARBA" id="ARBA00022630"/>
    </source>
</evidence>
<keyword evidence="2" id="KW-0285">Flavoprotein</keyword>
<proteinExistence type="predicted"/>
<dbReference type="Gene3D" id="3.20.20.70">
    <property type="entry name" value="Aldolase class I"/>
    <property type="match status" value="1"/>
</dbReference>
<keyword evidence="5" id="KW-0560">Oxidoreductase</keyword>
<protein>
    <recommendedName>
        <fullName evidence="6">NADH:flavin oxidoreductase/NADH oxidase N-terminal domain-containing protein</fullName>
    </recommendedName>
</protein>
<dbReference type="GO" id="GO:0050661">
    <property type="term" value="F:NADP binding"/>
    <property type="evidence" value="ECO:0007669"/>
    <property type="project" value="InterPro"/>
</dbReference>
<dbReference type="PANTHER" id="PTHR43303:SF4">
    <property type="entry name" value="NADPH DEHYDROGENASE C23G7.10C-RELATED"/>
    <property type="match status" value="1"/>
</dbReference>
<evidence type="ECO:0000256" key="3">
    <source>
        <dbReference type="ARBA" id="ARBA00022643"/>
    </source>
</evidence>
<dbReference type="AlphaFoldDB" id="A0A9P9K2V2"/>
<evidence type="ECO:0000256" key="4">
    <source>
        <dbReference type="ARBA" id="ARBA00022857"/>
    </source>
</evidence>
<gene>
    <name evidence="7" type="ORF">B0J15DRAFT_469148</name>
</gene>
<keyword evidence="4" id="KW-0521">NADP</keyword>
<dbReference type="Pfam" id="PF00724">
    <property type="entry name" value="Oxidored_FMN"/>
    <property type="match status" value="1"/>
</dbReference>
<dbReference type="SUPFAM" id="SSF51395">
    <property type="entry name" value="FMN-linked oxidoreductases"/>
    <property type="match status" value="1"/>
</dbReference>
<dbReference type="InterPro" id="IPR013785">
    <property type="entry name" value="Aldolase_TIM"/>
</dbReference>
<comment type="cofactor">
    <cofactor evidence="1">
        <name>FMN</name>
        <dbReference type="ChEBI" id="CHEBI:58210"/>
    </cofactor>
</comment>
<keyword evidence="8" id="KW-1185">Reference proteome</keyword>
<evidence type="ECO:0000256" key="5">
    <source>
        <dbReference type="ARBA" id="ARBA00023002"/>
    </source>
</evidence>
<sequence length="121" mass="13393">MAIETFHTLQPPSSTMSQRMRISNFTYSQSQKIGIQLSHDGRKSSTVAPFIHKNVIATLEVGGWPDEVHAPSTLHCSDKYPQPKELTLDEIEAFQVAFFDATKQAVKASFDVVESTPLTGI</sequence>
<dbReference type="GO" id="GO:0010181">
    <property type="term" value="F:FMN binding"/>
    <property type="evidence" value="ECO:0007669"/>
    <property type="project" value="InterPro"/>
</dbReference>
<comment type="caution">
    <text evidence="7">The sequence shown here is derived from an EMBL/GenBank/DDBJ whole genome shotgun (WGS) entry which is preliminary data.</text>
</comment>
<dbReference type="Proteomes" id="UP000736672">
    <property type="component" value="Unassembled WGS sequence"/>
</dbReference>